<reference evidence="14" key="1">
    <citation type="journal article" date="2014" name="Org. Lett.">
        <title>Elucidating hydroxylation and methylation steps tailoring piericidin A1 biosynthesis.</title>
        <authorList>
            <person name="Chen Y."/>
            <person name="Zhang W."/>
            <person name="Zhu Y."/>
            <person name="Zhang Q."/>
            <person name="Tian X."/>
            <person name="Zhang S."/>
            <person name="Zhang C."/>
        </authorList>
    </citation>
    <scope>NUCLEOTIDE SEQUENCE</scope>
    <source>
        <strain evidence="14">SCSIO 03032</strain>
    </source>
</reference>
<dbReference type="Gene3D" id="3.10.129.110">
    <property type="entry name" value="Polyketide synthase dehydratase"/>
    <property type="match status" value="1"/>
</dbReference>
<dbReference type="OrthoDB" id="9778690at2"/>
<dbReference type="FunFam" id="3.40.47.10:FF:000019">
    <property type="entry name" value="Polyketide synthase type I"/>
    <property type="match status" value="1"/>
</dbReference>
<dbReference type="InterPro" id="IPR020841">
    <property type="entry name" value="PKS_Beta-ketoAc_synthase_dom"/>
</dbReference>
<feature type="region of interest" description="C-terminal hotdog fold" evidence="9">
    <location>
        <begin position="1099"/>
        <end position="1235"/>
    </location>
</feature>
<dbReference type="Pfam" id="PF00109">
    <property type="entry name" value="ketoacyl-synt"/>
    <property type="match status" value="1"/>
</dbReference>
<keyword evidence="5" id="KW-0808">Transferase</keyword>
<dbReference type="Pfam" id="PF00550">
    <property type="entry name" value="PP-binding"/>
    <property type="match status" value="1"/>
</dbReference>
<accession>W0C910</accession>
<dbReference type="Pfam" id="PF22953">
    <property type="entry name" value="SpnB_Rossmann"/>
    <property type="match status" value="1"/>
</dbReference>
<evidence type="ECO:0000259" key="12">
    <source>
        <dbReference type="PROSITE" id="PS52004"/>
    </source>
</evidence>
<dbReference type="PROSITE" id="PS52019">
    <property type="entry name" value="PKS_MFAS_DH"/>
    <property type="match status" value="1"/>
</dbReference>
<evidence type="ECO:0000313" key="14">
    <source>
        <dbReference type="EMBL" id="AHE80995.1"/>
    </source>
</evidence>
<evidence type="ECO:0000259" key="11">
    <source>
        <dbReference type="PROSITE" id="PS50075"/>
    </source>
</evidence>
<dbReference type="FunFam" id="1.10.1200.10:FF:000007">
    <property type="entry name" value="Probable polyketide synthase pks17"/>
    <property type="match status" value="1"/>
</dbReference>
<dbReference type="InterPro" id="IPR057326">
    <property type="entry name" value="KR_dom"/>
</dbReference>
<keyword evidence="7" id="KW-0511">Multifunctional enzyme</keyword>
<evidence type="ECO:0000256" key="4">
    <source>
        <dbReference type="ARBA" id="ARBA00022553"/>
    </source>
</evidence>
<dbReference type="Gene3D" id="3.40.366.10">
    <property type="entry name" value="Malonyl-Coenzyme A Acyl Carrier Protein, domain 2"/>
    <property type="match status" value="1"/>
</dbReference>
<dbReference type="InterPro" id="IPR006162">
    <property type="entry name" value="Ppantetheine_attach_site"/>
</dbReference>
<dbReference type="KEGG" id="smao:CAG99_26300"/>
<dbReference type="SMART" id="SM01294">
    <property type="entry name" value="PKS_PP_betabranch"/>
    <property type="match status" value="1"/>
</dbReference>
<dbReference type="InterPro" id="IPR020806">
    <property type="entry name" value="PKS_PP-bd"/>
</dbReference>
<dbReference type="InterPro" id="IPR001227">
    <property type="entry name" value="Ac_transferase_dom_sf"/>
</dbReference>
<keyword evidence="6" id="KW-0045">Antibiotic biosynthesis</keyword>
<keyword evidence="3" id="KW-0596">Phosphopantetheine</keyword>
<reference evidence="15 16" key="2">
    <citation type="submission" date="2017-05" db="EMBL/GenBank/DDBJ databases">
        <title>Complete genome sequence of Streptomyces sp. SCSIO 03032 revealed the diverse biosynthetic pathways for its bioactive secondary metabolites.</title>
        <authorList>
            <person name="Ma L."/>
            <person name="Zhu Y."/>
            <person name="Zhang W."/>
            <person name="Zhang G."/>
            <person name="Tian X."/>
            <person name="Zhang S."/>
            <person name="Zhang C."/>
        </authorList>
    </citation>
    <scope>NUCLEOTIDE SEQUENCE [LARGE SCALE GENOMIC DNA]</scope>
    <source>
        <strain evidence="15 16">SCSIO 03032</strain>
    </source>
</reference>
<dbReference type="PANTHER" id="PTHR43775">
    <property type="entry name" value="FATTY ACID SYNTHASE"/>
    <property type="match status" value="1"/>
</dbReference>
<dbReference type="InterPro" id="IPR014031">
    <property type="entry name" value="Ketoacyl_synth_C"/>
</dbReference>
<dbReference type="Gene3D" id="3.40.50.720">
    <property type="entry name" value="NAD(P)-binding Rossmann-like Domain"/>
    <property type="match status" value="1"/>
</dbReference>
<feature type="active site" description="Proton donor; for dehydratase activity" evidence="9">
    <location>
        <position position="1160"/>
    </location>
</feature>
<dbReference type="Gene3D" id="1.10.1200.10">
    <property type="entry name" value="ACP-like"/>
    <property type="match status" value="1"/>
</dbReference>
<name>W0C910_9ACTN</name>
<dbReference type="InterPro" id="IPR009081">
    <property type="entry name" value="PP-bd_ACP"/>
</dbReference>
<dbReference type="SUPFAM" id="SSF53901">
    <property type="entry name" value="Thiolase-like"/>
    <property type="match status" value="1"/>
</dbReference>
<dbReference type="InterPro" id="IPR016035">
    <property type="entry name" value="Acyl_Trfase/lysoPLipase"/>
</dbReference>
<feature type="domain" description="PKS/mFAS DH" evidence="13">
    <location>
        <begin position="952"/>
        <end position="1235"/>
    </location>
</feature>
<dbReference type="CDD" id="cd08956">
    <property type="entry name" value="KR_3_FAS_SDR_x"/>
    <property type="match status" value="1"/>
</dbReference>
<dbReference type="GO" id="GO:0006633">
    <property type="term" value="P:fatty acid biosynthetic process"/>
    <property type="evidence" value="ECO:0007669"/>
    <property type="project" value="InterPro"/>
</dbReference>
<protein>
    <submittedName>
        <fullName evidence="14">PieA5</fullName>
    </submittedName>
</protein>
<dbReference type="InterPro" id="IPR049551">
    <property type="entry name" value="PKS_DH_C"/>
</dbReference>
<organism evidence="14">
    <name type="scientific">Streptomyces marincola</name>
    <dbReference type="NCBI Taxonomy" id="2878388"/>
    <lineage>
        <taxon>Bacteria</taxon>
        <taxon>Bacillati</taxon>
        <taxon>Actinomycetota</taxon>
        <taxon>Actinomycetes</taxon>
        <taxon>Kitasatosporales</taxon>
        <taxon>Streptomycetaceae</taxon>
        <taxon>Streptomyces</taxon>
    </lineage>
</organism>
<dbReference type="InterPro" id="IPR014030">
    <property type="entry name" value="Ketoacyl_synth_N"/>
</dbReference>
<dbReference type="InterPro" id="IPR055123">
    <property type="entry name" value="SpnB-like_Rossmann"/>
</dbReference>
<feature type="active site" description="Proton acceptor; for dehydratase activity" evidence="9">
    <location>
        <position position="984"/>
    </location>
</feature>
<evidence type="ECO:0000256" key="1">
    <source>
        <dbReference type="ARBA" id="ARBA00001957"/>
    </source>
</evidence>
<keyword evidence="16" id="KW-1185">Reference proteome</keyword>
<dbReference type="InterPro" id="IPR014043">
    <property type="entry name" value="Acyl_transferase_dom"/>
</dbReference>
<evidence type="ECO:0000313" key="15">
    <source>
        <dbReference type="EMBL" id="ARQ71873.1"/>
    </source>
</evidence>
<dbReference type="InterPro" id="IPR016039">
    <property type="entry name" value="Thiolase-like"/>
</dbReference>
<dbReference type="PANTHER" id="PTHR43775:SF51">
    <property type="entry name" value="INACTIVE PHENOLPHTHIOCEROL SYNTHESIS POLYKETIDE SYNTHASE TYPE I PKS1-RELATED"/>
    <property type="match status" value="1"/>
</dbReference>
<feature type="domain" description="Ketosynthase family 3 (KS3)" evidence="12">
    <location>
        <begin position="34"/>
        <end position="459"/>
    </location>
</feature>
<dbReference type="Gene3D" id="3.30.70.3290">
    <property type="match status" value="1"/>
</dbReference>
<evidence type="ECO:0000256" key="7">
    <source>
        <dbReference type="ARBA" id="ARBA00023268"/>
    </source>
</evidence>
<dbReference type="PROSITE" id="PS00012">
    <property type="entry name" value="PHOSPHOPANTETHEINE"/>
    <property type="match status" value="1"/>
</dbReference>
<dbReference type="Pfam" id="PF02801">
    <property type="entry name" value="Ketoacyl-synt_C"/>
    <property type="match status" value="1"/>
</dbReference>
<dbReference type="Pfam" id="PF00698">
    <property type="entry name" value="Acyl_transf_1"/>
    <property type="match status" value="1"/>
</dbReference>
<dbReference type="InterPro" id="IPR042104">
    <property type="entry name" value="PKS_dehydratase_sf"/>
</dbReference>
<evidence type="ECO:0000256" key="10">
    <source>
        <dbReference type="SAM" id="MobiDB-lite"/>
    </source>
</evidence>
<dbReference type="SMART" id="SM00822">
    <property type="entry name" value="PKS_KR"/>
    <property type="match status" value="1"/>
</dbReference>
<dbReference type="SMART" id="SM00826">
    <property type="entry name" value="PKS_DH"/>
    <property type="match status" value="1"/>
</dbReference>
<evidence type="ECO:0000256" key="6">
    <source>
        <dbReference type="ARBA" id="ARBA00023194"/>
    </source>
</evidence>
<dbReference type="InterPro" id="IPR020807">
    <property type="entry name" value="PKS_DH"/>
</dbReference>
<comment type="pathway">
    <text evidence="2">Antibiotic biosynthesis.</text>
</comment>
<dbReference type="PROSITE" id="PS50075">
    <property type="entry name" value="CARRIER"/>
    <property type="match status" value="1"/>
</dbReference>
<dbReference type="SMART" id="SM00827">
    <property type="entry name" value="PKS_AT"/>
    <property type="match status" value="1"/>
</dbReference>
<proteinExistence type="predicted"/>
<dbReference type="SMART" id="SM00825">
    <property type="entry name" value="PKS_KS"/>
    <property type="match status" value="1"/>
</dbReference>
<dbReference type="Proteomes" id="UP000194218">
    <property type="component" value="Chromosome"/>
</dbReference>
<dbReference type="EMBL" id="CP021121">
    <property type="protein sequence ID" value="ARQ71873.1"/>
    <property type="molecule type" value="Genomic_DNA"/>
</dbReference>
<keyword evidence="4" id="KW-0597">Phosphoprotein</keyword>
<dbReference type="InterPro" id="IPR015083">
    <property type="entry name" value="NorB/c/GfsB-D-like_docking"/>
</dbReference>
<dbReference type="InterPro" id="IPR050091">
    <property type="entry name" value="PKS_NRPS_Biosynth_Enz"/>
</dbReference>
<dbReference type="InterPro" id="IPR036736">
    <property type="entry name" value="ACP-like_sf"/>
</dbReference>
<evidence type="ECO:0000256" key="8">
    <source>
        <dbReference type="ARBA" id="ARBA00023315"/>
    </source>
</evidence>
<dbReference type="SUPFAM" id="SSF52151">
    <property type="entry name" value="FabD/lysophospholipase-like"/>
    <property type="match status" value="1"/>
</dbReference>
<dbReference type="SUPFAM" id="SSF55048">
    <property type="entry name" value="Probable ACP-binding domain of malonyl-CoA ACP transacylase"/>
    <property type="match status" value="1"/>
</dbReference>
<evidence type="ECO:0000256" key="9">
    <source>
        <dbReference type="PROSITE-ProRule" id="PRU01363"/>
    </source>
</evidence>
<feature type="region of interest" description="Disordered" evidence="10">
    <location>
        <begin position="1049"/>
        <end position="1096"/>
    </location>
</feature>
<dbReference type="SUPFAM" id="SSF51735">
    <property type="entry name" value="NAD(P)-binding Rossmann-fold domains"/>
    <property type="match status" value="2"/>
</dbReference>
<dbReference type="InterPro" id="IPR049552">
    <property type="entry name" value="PKS_DH_N"/>
</dbReference>
<evidence type="ECO:0000313" key="16">
    <source>
        <dbReference type="Proteomes" id="UP000194218"/>
    </source>
</evidence>
<dbReference type="Pfam" id="PF08659">
    <property type="entry name" value="KR"/>
    <property type="match status" value="1"/>
</dbReference>
<dbReference type="PROSITE" id="PS52004">
    <property type="entry name" value="KS3_2"/>
    <property type="match status" value="1"/>
</dbReference>
<dbReference type="Pfam" id="PF21089">
    <property type="entry name" value="PKS_DH_N"/>
    <property type="match status" value="1"/>
</dbReference>
<keyword evidence="8" id="KW-0012">Acyltransferase</keyword>
<sequence length="1881" mass="194587">MAASNEQLLDALRASLKETKRLKQANRELADAWHEPVAVVAMACRFPGGVRSPEDLWRLLAADGDAVTPFPDDRGWDLDALYDPDPDRPGTSYVRHGAFLDGADRFDADFFGISPREALAMDPQQRLLLETTWETFERAGIDPESARGSRTGVFVGAAPLGYAGADQQSEGAEGYLLTGTTVSVASGRLAYTFGLEGPAVTVDTACSSSLVALHLAAQALRRGECAMALAGGAAVMAAPHMFVEFSRQRGLAPDGRCKAFAAGADGTAWGEGVGMLLLERLSDARRNGHPVLAVVRGSAVNQDGASNGLTAPSGPAQQRVITDALADARLAPADVDAVEAHGTGTSLGDPIEAQALLATYGRERPEGRPLWLGSIKSNIGHTQLAAGAAGVIKMVLAMRHGVLPRTLHVDEPSPHVDWSSGAVELLTSATDWPGTERPRRGAVSSFGISGTNAHVILEHPGPEQDLTPAPDTDAGTGAAVPVPVLLSARSGDALPAQAARLRDAVAAHPAWQPHTVAHATATARAALEHRAAVVAADRAALLAGLDALAHGDDAPHVVRDRAPGPGRTAFLFTGQGAQRPGAGRELHARQPAFARALDEVCEVLSARTGQALRDIMFAPEGDPLARLLDDTAVAQAALFALEVALFRLTESWGLRPDLLLGHSVGELAAAHVAGVFTLDDAATLVAARGRLMGAQPPGGAMVSLQADETEVRALLDGREHLAAIAAVNGPRTVVVSGDEATVLGIAAHLNAEGRRTRRLRVSHAFHSPHMDGMLEPFREVVAGLAPREPGLTVVSNVTGLPLTAEQAGSPEYWAQHVRRPVRFLDGLRHLAAQKTTTCLELGPAGVLSALAHETFTADAAVADRDGAAGGRGDAAVAVPLLRRNRPEPETVAAAVARAHARGTAVDWAAFHGGAAAPRVALPTYAFQGRRYWLAPAPRGGDAAALGLDTAHHPLLGAAVRPADGDGLVLTGRLSTRSHRWLADHVVLGAVVVPGTAYLELAAHAARLTGCDLIEELTQEAPLVLAAGRAARVQVTVGPADATGRRAVALHSRPDEEPDAPWTRHADGVLAPGAPQPGPTGQDEEAGQDARDGQWPPAGAVPADLSGFYATVAAHGFAYGPAFRGLRAVWRRGDEVFAEAALPEDHRGGAGAYGVHPALLDAVLHAGLVGHTGGPVLLPFAWRGVAVRAAGPSVLRARLSPAGPDARSLTVTDGTGTPVATVAALRARPVTPAQLRAARATHHDALFRVRWTPAPGAEGAPAGTYALVGGAPATPASPGAPARYRDLADLAEAVAGGAPVPATVFLTDDAPREDVTPAAVRAALDRTLTVLRTWLADRRFAGSSLVLVTRGAVAVADDEDVPDLTRAPLWGLLRAAQAEHPGRFRLLDTGGPAQGTEEDAGESALMAALPAVAASDEPQLALRAGHLLAPRLTRADRPGPDAGAAPATEGTVLITGGTGALGAAVARHLAATRRARHLLLLSRGGPGAEGADGLRADLVAAGVQVTVEVCDVADRDALAKVIASVPAEHPLTAVVHAAGTVDDGVLDALTAERVDAVLRPKADAAWHLHELTRDLELTAFVMFSSATATLGGAGQGNYAAANAFLDALARHRGALGLPGVSLAWGPWAGGGMADGLDAPAHRRMRRAGVAPLAPADALALLDHTWSGPERNPVPLRLDPAAARRAPEDSPPLLRDLVTAGPGTGEPPRLAERLAGLPPGEREAAALDFVRAQVAQVLGHGAVDGITPDRAFDDLGFDSLTAVELRNRLNTASGLRLPVTLIFDYPTTGALARHVLAELPFDETGGEHSTTGAVLAELDRLEAALTGVDPDDPGRAGVAARLRALAARWDDARSSGDDARADGLETAADDEVFDFIEKELGIS</sequence>
<dbReference type="GO" id="GO:0004312">
    <property type="term" value="F:fatty acid synthase activity"/>
    <property type="evidence" value="ECO:0007669"/>
    <property type="project" value="TreeGrafter"/>
</dbReference>
<dbReference type="InterPro" id="IPR049900">
    <property type="entry name" value="PKS_mFAS_DH"/>
</dbReference>
<dbReference type="CDD" id="cd00833">
    <property type="entry name" value="PKS"/>
    <property type="match status" value="1"/>
</dbReference>
<dbReference type="PROSITE" id="PS00606">
    <property type="entry name" value="KS3_1"/>
    <property type="match status" value="1"/>
</dbReference>
<dbReference type="Gene3D" id="3.40.47.10">
    <property type="match status" value="1"/>
</dbReference>
<feature type="domain" description="Carrier" evidence="11">
    <location>
        <begin position="1722"/>
        <end position="1797"/>
    </location>
</feature>
<feature type="region of interest" description="N-terminal hotdog fold" evidence="9">
    <location>
        <begin position="952"/>
        <end position="1076"/>
    </location>
</feature>
<dbReference type="InterPro" id="IPR013968">
    <property type="entry name" value="PKS_KR"/>
</dbReference>
<dbReference type="GO" id="GO:0033068">
    <property type="term" value="P:macrolide biosynthetic process"/>
    <property type="evidence" value="ECO:0007669"/>
    <property type="project" value="UniProtKB-ARBA"/>
</dbReference>
<evidence type="ECO:0000256" key="2">
    <source>
        <dbReference type="ARBA" id="ARBA00004792"/>
    </source>
</evidence>
<dbReference type="EMBL" id="KF874660">
    <property type="protein sequence ID" value="AHE80995.1"/>
    <property type="molecule type" value="Genomic_DNA"/>
</dbReference>
<dbReference type="InterPro" id="IPR018201">
    <property type="entry name" value="Ketoacyl_synth_AS"/>
</dbReference>
<dbReference type="Pfam" id="PF08990">
    <property type="entry name" value="Docking"/>
    <property type="match status" value="1"/>
</dbReference>
<evidence type="ECO:0000256" key="3">
    <source>
        <dbReference type="ARBA" id="ARBA00022450"/>
    </source>
</evidence>
<dbReference type="InterPro" id="IPR016036">
    <property type="entry name" value="Malonyl_transacylase_ACP-bd"/>
</dbReference>
<dbReference type="InterPro" id="IPR036291">
    <property type="entry name" value="NAD(P)-bd_dom_sf"/>
</dbReference>
<dbReference type="SUPFAM" id="SSF47336">
    <property type="entry name" value="ACP-like"/>
    <property type="match status" value="1"/>
</dbReference>
<dbReference type="GO" id="GO:0031177">
    <property type="term" value="F:phosphopantetheine binding"/>
    <property type="evidence" value="ECO:0007669"/>
    <property type="project" value="InterPro"/>
</dbReference>
<dbReference type="Pfam" id="PF16197">
    <property type="entry name" value="KAsynt_C_assoc"/>
    <property type="match status" value="1"/>
</dbReference>
<comment type="cofactor">
    <cofactor evidence="1">
        <name>pantetheine 4'-phosphate</name>
        <dbReference type="ChEBI" id="CHEBI:47942"/>
    </cofactor>
</comment>
<evidence type="ECO:0000256" key="5">
    <source>
        <dbReference type="ARBA" id="ARBA00022679"/>
    </source>
</evidence>
<dbReference type="InterPro" id="IPR032821">
    <property type="entry name" value="PKS_assoc"/>
</dbReference>
<dbReference type="Pfam" id="PF14765">
    <property type="entry name" value="PS-DH"/>
    <property type="match status" value="1"/>
</dbReference>
<dbReference type="SMART" id="SM00823">
    <property type="entry name" value="PKS_PP"/>
    <property type="match status" value="1"/>
</dbReference>
<dbReference type="GO" id="GO:0004315">
    <property type="term" value="F:3-oxoacyl-[acyl-carrier-protein] synthase activity"/>
    <property type="evidence" value="ECO:0007669"/>
    <property type="project" value="InterPro"/>
</dbReference>
<evidence type="ECO:0000259" key="13">
    <source>
        <dbReference type="PROSITE" id="PS52019"/>
    </source>
</evidence>
<gene>
    <name evidence="15" type="ORF">CAG99_26300</name>
</gene>